<protein>
    <recommendedName>
        <fullName evidence="1">YTH domain-containing protein</fullName>
    </recommendedName>
</protein>
<gene>
    <name evidence="2" type="ORF">B0J11DRAFT_416778</name>
</gene>
<dbReference type="InterPro" id="IPR007275">
    <property type="entry name" value="YTH_domain"/>
</dbReference>
<dbReference type="Proteomes" id="UP000700596">
    <property type="component" value="Unassembled WGS sequence"/>
</dbReference>
<comment type="caution">
    <text evidence="2">The sequence shown here is derived from an EMBL/GenBank/DDBJ whole genome shotgun (WGS) entry which is preliminary data.</text>
</comment>
<dbReference type="GO" id="GO:0003723">
    <property type="term" value="F:RNA binding"/>
    <property type="evidence" value="ECO:0007669"/>
    <property type="project" value="InterPro"/>
</dbReference>
<dbReference type="EMBL" id="JAGMWT010000029">
    <property type="protein sequence ID" value="KAH7110086.1"/>
    <property type="molecule type" value="Genomic_DNA"/>
</dbReference>
<dbReference type="OrthoDB" id="539213at2759"/>
<sequence>TCLNLAIRFGRQETVQHILETYKADPSVIDERGRTSLIAAAEFDRSKIAQLIIRTTKCNIWGTNKKNENALSMAGRQGNLKFISLLFNDNES</sequence>
<keyword evidence="3" id="KW-1185">Reference proteome</keyword>
<dbReference type="InterPro" id="IPR002110">
    <property type="entry name" value="Ankyrin_rpt"/>
</dbReference>
<reference evidence="2" key="1">
    <citation type="journal article" date="2021" name="Nat. Commun.">
        <title>Genetic determinants of endophytism in the Arabidopsis root mycobiome.</title>
        <authorList>
            <person name="Mesny F."/>
            <person name="Miyauchi S."/>
            <person name="Thiergart T."/>
            <person name="Pickel B."/>
            <person name="Atanasova L."/>
            <person name="Karlsson M."/>
            <person name="Huettel B."/>
            <person name="Barry K.W."/>
            <person name="Haridas S."/>
            <person name="Chen C."/>
            <person name="Bauer D."/>
            <person name="Andreopoulos W."/>
            <person name="Pangilinan J."/>
            <person name="LaButti K."/>
            <person name="Riley R."/>
            <person name="Lipzen A."/>
            <person name="Clum A."/>
            <person name="Drula E."/>
            <person name="Henrissat B."/>
            <person name="Kohler A."/>
            <person name="Grigoriev I.V."/>
            <person name="Martin F.M."/>
            <person name="Hacquard S."/>
        </authorList>
    </citation>
    <scope>NUCLEOTIDE SEQUENCE</scope>
    <source>
        <strain evidence="2">MPI-CAGE-CH-0243</strain>
    </source>
</reference>
<dbReference type="Pfam" id="PF12796">
    <property type="entry name" value="Ank_2"/>
    <property type="match status" value="1"/>
</dbReference>
<dbReference type="InterPro" id="IPR036770">
    <property type="entry name" value="Ankyrin_rpt-contain_sf"/>
</dbReference>
<evidence type="ECO:0000313" key="3">
    <source>
        <dbReference type="Proteomes" id="UP000700596"/>
    </source>
</evidence>
<organism evidence="2 3">
    <name type="scientific">Dendryphion nanum</name>
    <dbReference type="NCBI Taxonomy" id="256645"/>
    <lineage>
        <taxon>Eukaryota</taxon>
        <taxon>Fungi</taxon>
        <taxon>Dikarya</taxon>
        <taxon>Ascomycota</taxon>
        <taxon>Pezizomycotina</taxon>
        <taxon>Dothideomycetes</taxon>
        <taxon>Pleosporomycetidae</taxon>
        <taxon>Pleosporales</taxon>
        <taxon>Torulaceae</taxon>
        <taxon>Dendryphion</taxon>
    </lineage>
</organism>
<accession>A0A9P9I6X6</accession>
<dbReference type="Gene3D" id="1.25.40.20">
    <property type="entry name" value="Ankyrin repeat-containing domain"/>
    <property type="match status" value="1"/>
</dbReference>
<evidence type="ECO:0000313" key="2">
    <source>
        <dbReference type="EMBL" id="KAH7110086.1"/>
    </source>
</evidence>
<feature type="domain" description="YTH" evidence="1">
    <location>
        <begin position="39"/>
        <end position="92"/>
    </location>
</feature>
<proteinExistence type="predicted"/>
<feature type="non-terminal residue" evidence="2">
    <location>
        <position position="1"/>
    </location>
</feature>
<dbReference type="AlphaFoldDB" id="A0A9P9I6X6"/>
<evidence type="ECO:0000259" key="1">
    <source>
        <dbReference type="PROSITE" id="PS50882"/>
    </source>
</evidence>
<dbReference type="SUPFAM" id="SSF48403">
    <property type="entry name" value="Ankyrin repeat"/>
    <property type="match status" value="1"/>
</dbReference>
<feature type="non-terminal residue" evidence="2">
    <location>
        <position position="92"/>
    </location>
</feature>
<name>A0A9P9I6X6_9PLEO</name>
<dbReference type="PROSITE" id="PS50882">
    <property type="entry name" value="YTH"/>
    <property type="match status" value="1"/>
</dbReference>